<gene>
    <name evidence="2" type="ORF">LCGC14_2279170</name>
</gene>
<keyword evidence="1" id="KW-1133">Transmembrane helix</keyword>
<feature type="transmembrane region" description="Helical" evidence="1">
    <location>
        <begin position="90"/>
        <end position="107"/>
    </location>
</feature>
<proteinExistence type="predicted"/>
<feature type="transmembrane region" description="Helical" evidence="1">
    <location>
        <begin position="6"/>
        <end position="27"/>
    </location>
</feature>
<accession>A0A0F9FPS8</accession>
<reference evidence="2" key="1">
    <citation type="journal article" date="2015" name="Nature">
        <title>Complex archaea that bridge the gap between prokaryotes and eukaryotes.</title>
        <authorList>
            <person name="Spang A."/>
            <person name="Saw J.H."/>
            <person name="Jorgensen S.L."/>
            <person name="Zaremba-Niedzwiedzka K."/>
            <person name="Martijn J."/>
            <person name="Lind A.E."/>
            <person name="van Eijk R."/>
            <person name="Schleper C."/>
            <person name="Guy L."/>
            <person name="Ettema T.J."/>
        </authorList>
    </citation>
    <scope>NUCLEOTIDE SEQUENCE</scope>
</reference>
<evidence type="ECO:0000256" key="1">
    <source>
        <dbReference type="SAM" id="Phobius"/>
    </source>
</evidence>
<dbReference type="AlphaFoldDB" id="A0A0F9FPS8"/>
<keyword evidence="1" id="KW-0472">Membrane</keyword>
<protein>
    <submittedName>
        <fullName evidence="2">Uncharacterized protein</fullName>
    </submittedName>
</protein>
<sequence>MQRQRGGPGGFFSWVLINLYCACSGYAERPVRAFYFFIGLIFFFALLLAMTKDGIGHGLGELLLSTLQYATFEKEPIISTNYTWGKVVKLGAKIFIPIQAALMALAIRNRFRR</sequence>
<evidence type="ECO:0000313" key="2">
    <source>
        <dbReference type="EMBL" id="KKL53062.1"/>
    </source>
</evidence>
<organism evidence="2">
    <name type="scientific">marine sediment metagenome</name>
    <dbReference type="NCBI Taxonomy" id="412755"/>
    <lineage>
        <taxon>unclassified sequences</taxon>
        <taxon>metagenomes</taxon>
        <taxon>ecological metagenomes</taxon>
    </lineage>
</organism>
<feature type="transmembrane region" description="Helical" evidence="1">
    <location>
        <begin position="34"/>
        <end position="51"/>
    </location>
</feature>
<dbReference type="EMBL" id="LAZR01031667">
    <property type="protein sequence ID" value="KKL53062.1"/>
    <property type="molecule type" value="Genomic_DNA"/>
</dbReference>
<comment type="caution">
    <text evidence="2">The sequence shown here is derived from an EMBL/GenBank/DDBJ whole genome shotgun (WGS) entry which is preliminary data.</text>
</comment>
<keyword evidence="1" id="KW-0812">Transmembrane</keyword>
<name>A0A0F9FPS8_9ZZZZ</name>